<evidence type="ECO:0000313" key="1">
    <source>
        <dbReference type="EMBL" id="KIL31998.1"/>
    </source>
</evidence>
<sequence>MDKITQKIICRNIGVPEDENKPLIAYFDESEYNLDNHFITTGENLPEGFYKIVNGFVVSKTTDELVKEGLIPSFNEPVPSPVLSINDLKLLNDTLGKQLVSEKLKNAQLENKISNLGKTVVSIKLGVL</sequence>
<gene>
    <name evidence="1" type="ORF">B4067_2271</name>
</gene>
<proteinExistence type="predicted"/>
<evidence type="ECO:0008006" key="3">
    <source>
        <dbReference type="Google" id="ProtNLM"/>
    </source>
</evidence>
<dbReference type="Proteomes" id="UP000031970">
    <property type="component" value="Unassembled WGS sequence"/>
</dbReference>
<protein>
    <recommendedName>
        <fullName evidence="3">Phage protein</fullName>
    </recommendedName>
</protein>
<dbReference type="EMBL" id="JSXS01000040">
    <property type="protein sequence ID" value="KIL31998.1"/>
    <property type="molecule type" value="Genomic_DNA"/>
</dbReference>
<evidence type="ECO:0000313" key="2">
    <source>
        <dbReference type="Proteomes" id="UP000031970"/>
    </source>
</evidence>
<name>A0ABD3ZUP9_BACIU</name>
<dbReference type="RefSeq" id="WP_041054443.1">
    <property type="nucleotide sequence ID" value="NZ_JSXS01000040.1"/>
</dbReference>
<comment type="caution">
    <text evidence="1">The sequence shown here is derived from an EMBL/GenBank/DDBJ whole genome shotgun (WGS) entry which is preliminary data.</text>
</comment>
<accession>A0ABD3ZUP9</accession>
<reference evidence="1 2" key="1">
    <citation type="submission" date="2014-11" db="EMBL/GenBank/DDBJ databases">
        <title>Draft Genome Sequences of Nine Bacillus subtilis Strains that Form Spores with High Heat-Resistance.</title>
        <authorList>
            <person name="Krawcyk A.O."/>
            <person name="Berendsen E.M."/>
            <person name="de Jong A."/>
            <person name="Holsappel S."/>
            <person name="Eijlander R.T."/>
            <person name="Wells-Bennik M."/>
            <person name="Kuipers O.P."/>
        </authorList>
    </citation>
    <scope>NUCLEOTIDE SEQUENCE [LARGE SCALE GENOMIC DNA]</scope>
    <source>
        <strain evidence="1 2">B4067</strain>
    </source>
</reference>
<organism evidence="1 2">
    <name type="scientific">Bacillus subtilis subsp. subtilis</name>
    <dbReference type="NCBI Taxonomy" id="135461"/>
    <lineage>
        <taxon>Bacteria</taxon>
        <taxon>Bacillati</taxon>
        <taxon>Bacillota</taxon>
        <taxon>Bacilli</taxon>
        <taxon>Bacillales</taxon>
        <taxon>Bacillaceae</taxon>
        <taxon>Bacillus</taxon>
    </lineage>
</organism>
<dbReference type="AlphaFoldDB" id="A0ABD3ZUP9"/>